<keyword evidence="4" id="KW-1185">Reference proteome</keyword>
<dbReference type="Gene3D" id="1.20.120.1200">
    <property type="entry name" value="NADH-ubiquinone/plastoquinone oxidoreductase chain 6, subunit NuoJ"/>
    <property type="match status" value="1"/>
</dbReference>
<accession>A0ABD5XWA7</accession>
<dbReference type="Proteomes" id="UP001596432">
    <property type="component" value="Unassembled WGS sequence"/>
</dbReference>
<organism evidence="3 4">
    <name type="scientific">Halosimplex aquaticum</name>
    <dbReference type="NCBI Taxonomy" id="3026162"/>
    <lineage>
        <taxon>Archaea</taxon>
        <taxon>Methanobacteriati</taxon>
        <taxon>Methanobacteriota</taxon>
        <taxon>Stenosarchaea group</taxon>
        <taxon>Halobacteria</taxon>
        <taxon>Halobacteriales</taxon>
        <taxon>Haloarculaceae</taxon>
        <taxon>Halosimplex</taxon>
    </lineage>
</organism>
<protein>
    <recommendedName>
        <fullName evidence="5">NADH-quinone oxidoreductase subunit J</fullName>
    </recommendedName>
</protein>
<evidence type="ECO:0000313" key="3">
    <source>
        <dbReference type="EMBL" id="MFC7138886.1"/>
    </source>
</evidence>
<dbReference type="GeneID" id="78819132"/>
<dbReference type="InterPro" id="IPR042106">
    <property type="entry name" value="Nuo/plastoQ_OxRdtase_6_NuoJ"/>
</dbReference>
<feature type="transmembrane region" description="Helical" evidence="2">
    <location>
        <begin position="12"/>
        <end position="31"/>
    </location>
</feature>
<dbReference type="EMBL" id="JBHTAS010000001">
    <property type="protein sequence ID" value="MFC7138886.1"/>
    <property type="molecule type" value="Genomic_DNA"/>
</dbReference>
<evidence type="ECO:0000256" key="1">
    <source>
        <dbReference type="SAM" id="MobiDB-lite"/>
    </source>
</evidence>
<evidence type="ECO:0000256" key="2">
    <source>
        <dbReference type="SAM" id="Phobius"/>
    </source>
</evidence>
<dbReference type="RefSeq" id="WP_274324488.1">
    <property type="nucleotide sequence ID" value="NZ_CP118158.1"/>
</dbReference>
<comment type="caution">
    <text evidence="3">The sequence shown here is derived from an EMBL/GenBank/DDBJ whole genome shotgun (WGS) entry which is preliminary data.</text>
</comment>
<gene>
    <name evidence="3" type="ORF">ACFQMA_03425</name>
</gene>
<sequence length="131" mass="13799">MTSRPRLATDVNYVNGLAALALFAVFAYVFMTSQLGRPVGFGEGSITASIGYAMFDMLDQGAFEAESFLVAFEIIDIVLVAALVGAVMLARREDDESVVSALADGGRRIAGRGGDRDRTTESTDAADGGDH</sequence>
<feature type="transmembrane region" description="Helical" evidence="2">
    <location>
        <begin position="68"/>
        <end position="90"/>
    </location>
</feature>
<keyword evidence="2" id="KW-0472">Membrane</keyword>
<reference evidence="3 4" key="1">
    <citation type="journal article" date="2019" name="Int. J. Syst. Evol. Microbiol.">
        <title>The Global Catalogue of Microorganisms (GCM) 10K type strain sequencing project: providing services to taxonomists for standard genome sequencing and annotation.</title>
        <authorList>
            <consortium name="The Broad Institute Genomics Platform"/>
            <consortium name="The Broad Institute Genome Sequencing Center for Infectious Disease"/>
            <person name="Wu L."/>
            <person name="Ma J."/>
        </authorList>
    </citation>
    <scope>NUCLEOTIDE SEQUENCE [LARGE SCALE GENOMIC DNA]</scope>
    <source>
        <strain evidence="3 4">XZYJT29</strain>
    </source>
</reference>
<keyword evidence="2" id="KW-0812">Transmembrane</keyword>
<keyword evidence="2" id="KW-1133">Transmembrane helix</keyword>
<dbReference type="AlphaFoldDB" id="A0ABD5XWA7"/>
<proteinExistence type="predicted"/>
<feature type="region of interest" description="Disordered" evidence="1">
    <location>
        <begin position="107"/>
        <end position="131"/>
    </location>
</feature>
<evidence type="ECO:0008006" key="5">
    <source>
        <dbReference type="Google" id="ProtNLM"/>
    </source>
</evidence>
<evidence type="ECO:0000313" key="4">
    <source>
        <dbReference type="Proteomes" id="UP001596432"/>
    </source>
</evidence>
<name>A0ABD5XWA7_9EURY</name>